<dbReference type="InterPro" id="IPR039426">
    <property type="entry name" value="TonB-dep_rcpt-like"/>
</dbReference>
<proteinExistence type="inferred from homology"/>
<comment type="subcellular location">
    <subcellularLocation>
        <location evidence="1 7">Cell outer membrane</location>
        <topology evidence="1 7">Multi-pass membrane protein</topology>
    </subcellularLocation>
</comment>
<evidence type="ECO:0000256" key="1">
    <source>
        <dbReference type="ARBA" id="ARBA00004571"/>
    </source>
</evidence>
<feature type="signal peptide" evidence="8">
    <location>
        <begin position="1"/>
        <end position="18"/>
    </location>
</feature>
<gene>
    <name evidence="10" type="ORF">SAMN04488111_2291</name>
</gene>
<dbReference type="EMBL" id="FZNX01000004">
    <property type="protein sequence ID" value="SNR66263.1"/>
    <property type="molecule type" value="Genomic_DNA"/>
</dbReference>
<dbReference type="Pfam" id="PF07715">
    <property type="entry name" value="Plug"/>
    <property type="match status" value="1"/>
</dbReference>
<dbReference type="Gene3D" id="2.40.170.20">
    <property type="entry name" value="TonB-dependent receptor, beta-barrel domain"/>
    <property type="match status" value="1"/>
</dbReference>
<keyword evidence="5 7" id="KW-0472">Membrane</keyword>
<dbReference type="PROSITE" id="PS52016">
    <property type="entry name" value="TONB_DEPENDENT_REC_3"/>
    <property type="match status" value="1"/>
</dbReference>
<dbReference type="Proteomes" id="UP000198412">
    <property type="component" value="Unassembled WGS sequence"/>
</dbReference>
<feature type="chain" id="PRO_5012489416" evidence="8">
    <location>
        <begin position="19"/>
        <end position="918"/>
    </location>
</feature>
<keyword evidence="2 7" id="KW-0813">Transport</keyword>
<evidence type="ECO:0000256" key="2">
    <source>
        <dbReference type="ARBA" id="ARBA00022448"/>
    </source>
</evidence>
<accession>A0A238Y6J2</accession>
<keyword evidence="10" id="KW-0675">Receptor</keyword>
<dbReference type="Pfam" id="PF13715">
    <property type="entry name" value="CarbopepD_reg_2"/>
    <property type="match status" value="1"/>
</dbReference>
<evidence type="ECO:0000313" key="10">
    <source>
        <dbReference type="EMBL" id="SNR66263.1"/>
    </source>
</evidence>
<protein>
    <submittedName>
        <fullName evidence="10">Outer membrane receptor proteins, mostly Fe transport</fullName>
    </submittedName>
</protein>
<evidence type="ECO:0000259" key="9">
    <source>
        <dbReference type="Pfam" id="PF07715"/>
    </source>
</evidence>
<reference evidence="11" key="1">
    <citation type="submission" date="2017-06" db="EMBL/GenBank/DDBJ databases">
        <authorList>
            <person name="Varghese N."/>
            <person name="Submissions S."/>
        </authorList>
    </citation>
    <scope>NUCLEOTIDE SEQUENCE [LARGE SCALE GENOMIC DNA]</scope>
    <source>
        <strain evidence="11">DSM 27993</strain>
    </source>
</reference>
<keyword evidence="4 7" id="KW-0812">Transmembrane</keyword>
<dbReference type="InterPro" id="IPR037066">
    <property type="entry name" value="Plug_dom_sf"/>
</dbReference>
<dbReference type="AlphaFoldDB" id="A0A238Y6J2"/>
<dbReference type="SUPFAM" id="SSF56935">
    <property type="entry name" value="Porins"/>
    <property type="match status" value="1"/>
</dbReference>
<sequence>MRKVILLVILCNFQSLFAQNDIEKKISLHFENSTKLEVIKRIEELSNYKFYFIEDWLDDKTISGNYNNVNLPILLDKIFNNTLVNYYITADNKVILTLNNLIHDSLPDGFFGDLKENIAEYEETSPVFYNQESSLEKSVVETVRIGKETKESLQKNYKLTGYVKNLNTNEPIPNLAIVVQNKNINALTNNKGYYSIQLPPGVNYIETKALGIKSLIKKVIIYNNGTLNFNLREDSEILDEVIIEANQERNVKEALTGVTQLKVEEIKSIPLVLGERDILKVATTMPGIKTAGEGSSGYNVRGGKEDQNLILLDNAVLYNPAHFFGIFSALNPFTSGDVNIYKGNMPAEYGGRLSSVFEINTKNGNNQNFSGEASLGPVTSNLTLELPVVKDKASLIVGARGTYSDWILKSIDEESIKNSEASFFDIVAKYNHEINDKNNIEATGYYSKDAFSITSDSLYSYNNRLFSLKWNHSFNDKNSGSLIIANSEYRFNIDYDGEIDSDFNLGYKINETELKFKMKYIHSEKHKFDYGISSKLFLVNPGTIEPKGTESIVEQFNIPKEKAIESAVFISDNFKVNEKLLFNIGIRYSLYSSLGEASQRVYAKGLPRNEGTVRDTLNFAKNEVAKTYGGPEFRTSARYFLTPSFSIKGSFNSTFQYIHTLSNNTTVSPTDTWKLSDLNIKPQQAKQYSLGFYKNLNGNLYELSLEGYFKKSKNILDYKVGAELLLNENIETEVLQGEGKAYGVEFLIKKTKGKLNGWLGYSYSRSFVKLDSEFGEERVNSGEYFPSNFDKPHDLSLITNYKITKRYSFSANFTYQTGRPITYPIGKYIYNGEERVLYSDRNKFRIPDYYRFDIGFNVEGNHKIKKFAHSFWNISIYNVLGRNNPYSVFFVTEKGKIKAYQSSIFSIPIPTITYNFKF</sequence>
<keyword evidence="11" id="KW-1185">Reference proteome</keyword>
<dbReference type="InterPro" id="IPR008969">
    <property type="entry name" value="CarboxyPept-like_regulatory"/>
</dbReference>
<dbReference type="Gene3D" id="2.170.130.10">
    <property type="entry name" value="TonB-dependent receptor, plug domain"/>
    <property type="match status" value="1"/>
</dbReference>
<dbReference type="GO" id="GO:0009279">
    <property type="term" value="C:cell outer membrane"/>
    <property type="evidence" value="ECO:0007669"/>
    <property type="project" value="UniProtKB-SubCell"/>
</dbReference>
<dbReference type="OrthoDB" id="9803050at2"/>
<evidence type="ECO:0000256" key="4">
    <source>
        <dbReference type="ARBA" id="ARBA00022692"/>
    </source>
</evidence>
<evidence type="ECO:0000256" key="7">
    <source>
        <dbReference type="PROSITE-ProRule" id="PRU01360"/>
    </source>
</evidence>
<dbReference type="InterPro" id="IPR036942">
    <property type="entry name" value="Beta-barrel_TonB_sf"/>
</dbReference>
<evidence type="ECO:0000313" key="11">
    <source>
        <dbReference type="Proteomes" id="UP000198412"/>
    </source>
</evidence>
<evidence type="ECO:0000256" key="5">
    <source>
        <dbReference type="ARBA" id="ARBA00023136"/>
    </source>
</evidence>
<evidence type="ECO:0000256" key="6">
    <source>
        <dbReference type="ARBA" id="ARBA00023237"/>
    </source>
</evidence>
<evidence type="ECO:0000256" key="3">
    <source>
        <dbReference type="ARBA" id="ARBA00022452"/>
    </source>
</evidence>
<dbReference type="SUPFAM" id="SSF49464">
    <property type="entry name" value="Carboxypeptidase regulatory domain-like"/>
    <property type="match status" value="1"/>
</dbReference>
<keyword evidence="3 7" id="KW-1134">Transmembrane beta strand</keyword>
<keyword evidence="6 7" id="KW-0998">Cell outer membrane</keyword>
<comment type="similarity">
    <text evidence="7">Belongs to the TonB-dependent receptor family.</text>
</comment>
<dbReference type="InterPro" id="IPR012910">
    <property type="entry name" value="Plug_dom"/>
</dbReference>
<keyword evidence="8" id="KW-0732">Signal</keyword>
<name>A0A238Y6J2_9FLAO</name>
<feature type="domain" description="TonB-dependent receptor plug" evidence="9">
    <location>
        <begin position="257"/>
        <end position="352"/>
    </location>
</feature>
<evidence type="ECO:0000256" key="8">
    <source>
        <dbReference type="SAM" id="SignalP"/>
    </source>
</evidence>
<organism evidence="10 11">
    <name type="scientific">Lutibacter flavus</name>
    <dbReference type="NCBI Taxonomy" id="691689"/>
    <lineage>
        <taxon>Bacteria</taxon>
        <taxon>Pseudomonadati</taxon>
        <taxon>Bacteroidota</taxon>
        <taxon>Flavobacteriia</taxon>
        <taxon>Flavobacteriales</taxon>
        <taxon>Flavobacteriaceae</taxon>
        <taxon>Lutibacter</taxon>
    </lineage>
</organism>
<dbReference type="RefSeq" id="WP_089378591.1">
    <property type="nucleotide sequence ID" value="NZ_FZNX01000004.1"/>
</dbReference>
<dbReference type="Gene3D" id="2.60.40.1120">
    <property type="entry name" value="Carboxypeptidase-like, regulatory domain"/>
    <property type="match status" value="1"/>
</dbReference>